<sequence length="581" mass="67427">MNNNFHRNYFQNSYYRRLQLSFIAFILLPTLIISIASYTINKKTVIEKVEINNETVLNLIANDIEKMIDDITFSSHFIVQNDSFVQSLDYFADKNKIDSTDDLNHYNELKSIFGMTEMRTLNQDVSIFLTNNKDFVVPSFSNKVPKKELNEQWNKLKENIDYDQATFLQWLGEKSLDNDRSAFFFSRVIKSPKDNRQIGVLLIVVSEDYFTQLFQSLSTGEIALFDQGGNFLFGNKNVLLSQDKGDDIRSEKSQLSQFNWKLVYQTPESHITTELANTFYFSIFIISIFALLFIIFSLLLARKLSQPIKELQRLTTEFGSGNRDIRFHSTGDDEIQRLGKSINEMFIQINQLIADIQKEQGKKRELELNALYSQIRPHFLMNTLNSIRRNLMLEGHSYHSDKLLSLIRLLRKYLQINEYSTLINECELLEYYIDIMRMRSGVDIDFRLSISKDVEEFEFPFLTLQPIVENAIVHGFQGSTSKGLIEIDAYKEDKKLVIHIKDNGAGISEEKCEIVNDTLQMEREFQKGDNESVGLVNIYQRLYLTYGKETSVKMGSTDDKGTLVEIKIPFTKNSYGVKNIV</sequence>
<dbReference type="Pfam" id="PF02518">
    <property type="entry name" value="HATPase_c"/>
    <property type="match status" value="1"/>
</dbReference>
<comment type="subcellular location">
    <subcellularLocation>
        <location evidence="1">Cell membrane</location>
        <topology evidence="1">Multi-pass membrane protein</topology>
    </subcellularLocation>
</comment>
<reference evidence="11 12" key="1">
    <citation type="submission" date="2023-07" db="EMBL/GenBank/DDBJ databases">
        <title>Genomic Encyclopedia of Type Strains, Phase IV (KMG-IV): sequencing the most valuable type-strain genomes for metagenomic binning, comparative biology and taxonomic classification.</title>
        <authorList>
            <person name="Goeker M."/>
        </authorList>
    </citation>
    <scope>NUCLEOTIDE SEQUENCE [LARGE SCALE GENOMIC DNA]</scope>
    <source>
        <strain evidence="11 12">DSM 9768</strain>
    </source>
</reference>
<dbReference type="InterPro" id="IPR050640">
    <property type="entry name" value="Bact_2-comp_sensor_kinase"/>
</dbReference>
<organism evidence="11 12">
    <name type="scientific">Evansella vedderi</name>
    <dbReference type="NCBI Taxonomy" id="38282"/>
    <lineage>
        <taxon>Bacteria</taxon>
        <taxon>Bacillati</taxon>
        <taxon>Bacillota</taxon>
        <taxon>Bacilli</taxon>
        <taxon>Bacillales</taxon>
        <taxon>Bacillaceae</taxon>
        <taxon>Evansella</taxon>
    </lineage>
</organism>
<dbReference type="PANTHER" id="PTHR34220:SF7">
    <property type="entry name" value="SENSOR HISTIDINE KINASE YPDA"/>
    <property type="match status" value="1"/>
</dbReference>
<dbReference type="SUPFAM" id="SSF158472">
    <property type="entry name" value="HAMP domain-like"/>
    <property type="match status" value="1"/>
</dbReference>
<keyword evidence="4 11" id="KW-0808">Transferase</keyword>
<evidence type="ECO:0000256" key="3">
    <source>
        <dbReference type="ARBA" id="ARBA00022553"/>
    </source>
</evidence>
<evidence type="ECO:0000256" key="6">
    <source>
        <dbReference type="ARBA" id="ARBA00022777"/>
    </source>
</evidence>
<dbReference type="GO" id="GO:0004673">
    <property type="term" value="F:protein histidine kinase activity"/>
    <property type="evidence" value="ECO:0007669"/>
    <property type="project" value="UniProtKB-EC"/>
</dbReference>
<evidence type="ECO:0000256" key="1">
    <source>
        <dbReference type="ARBA" id="ARBA00004651"/>
    </source>
</evidence>
<comment type="caution">
    <text evidence="11">The sequence shown here is derived from an EMBL/GenBank/DDBJ whole genome shotgun (WGS) entry which is preliminary data.</text>
</comment>
<keyword evidence="7 9" id="KW-1133">Transmembrane helix</keyword>
<dbReference type="InterPro" id="IPR036890">
    <property type="entry name" value="HATPase_C_sf"/>
</dbReference>
<evidence type="ECO:0000256" key="8">
    <source>
        <dbReference type="ARBA" id="ARBA00023136"/>
    </source>
</evidence>
<keyword evidence="2" id="KW-1003">Cell membrane</keyword>
<feature type="transmembrane region" description="Helical" evidence="9">
    <location>
        <begin position="20"/>
        <end position="40"/>
    </location>
</feature>
<name>A0ABT9ZSB6_9BACI</name>
<dbReference type="Gene3D" id="6.10.340.10">
    <property type="match status" value="1"/>
</dbReference>
<dbReference type="EC" id="2.7.13.3" evidence="11"/>
<evidence type="ECO:0000256" key="2">
    <source>
        <dbReference type="ARBA" id="ARBA00022475"/>
    </source>
</evidence>
<dbReference type="SUPFAM" id="SSF55874">
    <property type="entry name" value="ATPase domain of HSP90 chaperone/DNA topoisomerase II/histidine kinase"/>
    <property type="match status" value="1"/>
</dbReference>
<feature type="transmembrane region" description="Helical" evidence="9">
    <location>
        <begin position="279"/>
        <end position="301"/>
    </location>
</feature>
<evidence type="ECO:0000313" key="12">
    <source>
        <dbReference type="Proteomes" id="UP001230005"/>
    </source>
</evidence>
<dbReference type="InterPro" id="IPR003594">
    <property type="entry name" value="HATPase_dom"/>
</dbReference>
<dbReference type="RefSeq" id="WP_307323603.1">
    <property type="nucleotide sequence ID" value="NZ_JAUSUG010000004.1"/>
</dbReference>
<dbReference type="Pfam" id="PF00672">
    <property type="entry name" value="HAMP"/>
    <property type="match status" value="1"/>
</dbReference>
<evidence type="ECO:0000256" key="9">
    <source>
        <dbReference type="SAM" id="Phobius"/>
    </source>
</evidence>
<keyword evidence="6 11" id="KW-0418">Kinase</keyword>
<keyword evidence="8 9" id="KW-0472">Membrane</keyword>
<dbReference type="InterPro" id="IPR010559">
    <property type="entry name" value="Sig_transdc_His_kin_internal"/>
</dbReference>
<dbReference type="Pfam" id="PF06580">
    <property type="entry name" value="His_kinase"/>
    <property type="match status" value="1"/>
</dbReference>
<dbReference type="PANTHER" id="PTHR34220">
    <property type="entry name" value="SENSOR HISTIDINE KINASE YPDA"/>
    <property type="match status" value="1"/>
</dbReference>
<dbReference type="Pfam" id="PF02743">
    <property type="entry name" value="dCache_1"/>
    <property type="match status" value="1"/>
</dbReference>
<proteinExistence type="predicted"/>
<gene>
    <name evidence="11" type="ORF">J2S74_001486</name>
</gene>
<keyword evidence="12" id="KW-1185">Reference proteome</keyword>
<dbReference type="EMBL" id="JAUSUG010000004">
    <property type="protein sequence ID" value="MDQ0254113.1"/>
    <property type="molecule type" value="Genomic_DNA"/>
</dbReference>
<protein>
    <submittedName>
        <fullName evidence="11">Two-component system sensor histidine kinase YesM</fullName>
        <ecNumber evidence="11">2.7.13.3</ecNumber>
    </submittedName>
</protein>
<dbReference type="Proteomes" id="UP001230005">
    <property type="component" value="Unassembled WGS sequence"/>
</dbReference>
<keyword evidence="3" id="KW-0597">Phosphoprotein</keyword>
<dbReference type="InterPro" id="IPR003660">
    <property type="entry name" value="HAMP_dom"/>
</dbReference>
<evidence type="ECO:0000259" key="10">
    <source>
        <dbReference type="PROSITE" id="PS50885"/>
    </source>
</evidence>
<dbReference type="InterPro" id="IPR033479">
    <property type="entry name" value="dCache_1"/>
</dbReference>
<keyword evidence="5 9" id="KW-0812">Transmembrane</keyword>
<accession>A0ABT9ZSB6</accession>
<dbReference type="CDD" id="cd06225">
    <property type="entry name" value="HAMP"/>
    <property type="match status" value="1"/>
</dbReference>
<evidence type="ECO:0000313" key="11">
    <source>
        <dbReference type="EMBL" id="MDQ0254113.1"/>
    </source>
</evidence>
<feature type="domain" description="HAMP" evidence="10">
    <location>
        <begin position="302"/>
        <end position="354"/>
    </location>
</feature>
<evidence type="ECO:0000256" key="7">
    <source>
        <dbReference type="ARBA" id="ARBA00022989"/>
    </source>
</evidence>
<evidence type="ECO:0000256" key="4">
    <source>
        <dbReference type="ARBA" id="ARBA00022679"/>
    </source>
</evidence>
<evidence type="ECO:0000256" key="5">
    <source>
        <dbReference type="ARBA" id="ARBA00022692"/>
    </source>
</evidence>
<dbReference type="Gene3D" id="3.30.565.10">
    <property type="entry name" value="Histidine kinase-like ATPase, C-terminal domain"/>
    <property type="match status" value="1"/>
</dbReference>
<dbReference type="SMART" id="SM00304">
    <property type="entry name" value="HAMP"/>
    <property type="match status" value="1"/>
</dbReference>
<dbReference type="PROSITE" id="PS50885">
    <property type="entry name" value="HAMP"/>
    <property type="match status" value="1"/>
</dbReference>